<keyword evidence="10" id="KW-0150">Chloroplast</keyword>
<keyword evidence="4 6" id="KW-0862">Zinc</keyword>
<dbReference type="PANTHER" id="PTHR19376">
    <property type="entry name" value="DNA-DIRECTED RNA POLYMERASE"/>
    <property type="match status" value="1"/>
</dbReference>
<proteinExistence type="inferred from homology"/>
<feature type="binding site" evidence="6">
    <location>
        <position position="283"/>
    </location>
    <ligand>
        <name>Zn(2+)</name>
        <dbReference type="ChEBI" id="CHEBI:29105"/>
    </ligand>
</feature>
<comment type="function">
    <text evidence="6">DNA-dependent RNA polymerase catalyzes the transcription of DNA into RNA using the four ribonucleoside triphosphates as substrates.</text>
</comment>
<dbReference type="GO" id="GO:0008270">
    <property type="term" value="F:zinc ion binding"/>
    <property type="evidence" value="ECO:0007669"/>
    <property type="project" value="UniProtKB-UniRule"/>
</dbReference>
<comment type="cofactor">
    <cofactor evidence="6">
        <name>Zn(2+)</name>
        <dbReference type="ChEBI" id="CHEBI:29105"/>
    </cofactor>
    <text evidence="6">Binds 1 Zn(2+) ion per subunit.</text>
</comment>
<dbReference type="SUPFAM" id="SSF64484">
    <property type="entry name" value="beta and beta-prime subunits of DNA dependent RNA-polymerase"/>
    <property type="match status" value="1"/>
</dbReference>
<dbReference type="InterPro" id="IPR007081">
    <property type="entry name" value="RNA_pol_Rpb1_5"/>
</dbReference>
<dbReference type="PANTHER" id="PTHR19376:SF63">
    <property type="entry name" value="DNA-DIRECTED RNA POLYMERASE SUBUNIT BETA"/>
    <property type="match status" value="1"/>
</dbReference>
<feature type="domain" description="RNA polymerase Rpb1" evidence="7">
    <location>
        <begin position="8"/>
        <end position="59"/>
    </location>
</feature>
<evidence type="ECO:0000256" key="6">
    <source>
        <dbReference type="HAMAP-Rule" id="MF_01324"/>
    </source>
</evidence>
<evidence type="ECO:0000259" key="8">
    <source>
        <dbReference type="Pfam" id="PF04998"/>
    </source>
</evidence>
<keyword evidence="2 6" id="KW-0808">Transferase</keyword>
<dbReference type="GO" id="GO:0003677">
    <property type="term" value="F:DNA binding"/>
    <property type="evidence" value="ECO:0007669"/>
    <property type="project" value="UniProtKB-UniRule"/>
</dbReference>
<evidence type="ECO:0000259" key="9">
    <source>
        <dbReference type="Pfam" id="PF05000"/>
    </source>
</evidence>
<dbReference type="InterPro" id="IPR012756">
    <property type="entry name" value="DNA-dir_RpoC2_beta_pp"/>
</dbReference>
<comment type="subunit">
    <text evidence="6">In plastids the minimal PEP RNA polymerase catalytic core is composed of four subunits: alpha, beta, beta', and beta''. When a (nuclear-encoded) sigma factor is associated with the core the holoenzyme is formed, which can initiate transcription.</text>
</comment>
<dbReference type="EMBL" id="MW845780">
    <property type="protein sequence ID" value="QXM18041.1"/>
    <property type="molecule type" value="Genomic_DNA"/>
</dbReference>
<dbReference type="PROSITE" id="PS51257">
    <property type="entry name" value="PROKAR_LIPOPROTEIN"/>
    <property type="match status" value="1"/>
</dbReference>
<dbReference type="HAMAP" id="MF_01324">
    <property type="entry name" value="RNApol_bact_RpoC2"/>
    <property type="match status" value="1"/>
</dbReference>
<dbReference type="InterPro" id="IPR007083">
    <property type="entry name" value="RNA_pol_Rpb1_4"/>
</dbReference>
<dbReference type="GO" id="GO:0000428">
    <property type="term" value="C:DNA-directed RNA polymerase complex"/>
    <property type="evidence" value="ECO:0007669"/>
    <property type="project" value="UniProtKB-KW"/>
</dbReference>
<dbReference type="Pfam" id="PF04998">
    <property type="entry name" value="RNA_pol_Rpb1_5"/>
    <property type="match status" value="1"/>
</dbReference>
<comment type="catalytic activity">
    <reaction evidence="6">
        <text>RNA(n) + a ribonucleoside 5'-triphosphate = RNA(n+1) + diphosphate</text>
        <dbReference type="Rhea" id="RHEA:21248"/>
        <dbReference type="Rhea" id="RHEA-COMP:14527"/>
        <dbReference type="Rhea" id="RHEA-COMP:17342"/>
        <dbReference type="ChEBI" id="CHEBI:33019"/>
        <dbReference type="ChEBI" id="CHEBI:61557"/>
        <dbReference type="ChEBI" id="CHEBI:140395"/>
        <dbReference type="EC" id="2.7.7.6"/>
    </reaction>
</comment>
<feature type="binding site" evidence="6">
    <location>
        <position position="290"/>
    </location>
    <ligand>
        <name>Zn(2+)</name>
        <dbReference type="ChEBI" id="CHEBI:29105"/>
    </ligand>
</feature>
<dbReference type="Pfam" id="PF05000">
    <property type="entry name" value="RNA_pol_Rpb1_4"/>
    <property type="match status" value="1"/>
</dbReference>
<keyword evidence="6" id="KW-0479">Metal-binding</keyword>
<dbReference type="Gene3D" id="1.10.1790.20">
    <property type="match status" value="1"/>
</dbReference>
<gene>
    <name evidence="6 10" type="primary">rpoC2</name>
</gene>
<dbReference type="GO" id="GO:0006351">
    <property type="term" value="P:DNA-templated transcription"/>
    <property type="evidence" value="ECO:0007669"/>
    <property type="project" value="UniProtKB-UniRule"/>
</dbReference>
<evidence type="ECO:0000256" key="2">
    <source>
        <dbReference type="ARBA" id="ARBA00022679"/>
    </source>
</evidence>
<accession>A0A8F5JAC6</accession>
<feature type="binding site" evidence="6">
    <location>
        <position position="293"/>
    </location>
    <ligand>
        <name>Zn(2+)</name>
        <dbReference type="ChEBI" id="CHEBI:29105"/>
    </ligand>
</feature>
<evidence type="ECO:0000256" key="4">
    <source>
        <dbReference type="ARBA" id="ARBA00022833"/>
    </source>
</evidence>
<dbReference type="Gene3D" id="1.10.132.30">
    <property type="match status" value="1"/>
</dbReference>
<organism evidence="10">
    <name type="scientific">Chaetoceros curvisetus</name>
    <dbReference type="NCBI Taxonomy" id="230516"/>
    <lineage>
        <taxon>Eukaryota</taxon>
        <taxon>Sar</taxon>
        <taxon>Stramenopiles</taxon>
        <taxon>Ochrophyta</taxon>
        <taxon>Bacillariophyta</taxon>
        <taxon>Coscinodiscophyceae</taxon>
        <taxon>Chaetocerotophycidae</taxon>
        <taxon>Chaetocerotales</taxon>
        <taxon>Chaetocerotaceae</taxon>
        <taxon>Chaetoceros</taxon>
    </lineage>
</organism>
<sequence>MKNYIYQNNLINKKQLKQLLAWSFTQYNSMQACSLADELKYLGFKYASQAGISISIEDLRVPFIKNQMLDSAHQEILNAEKICLKGKITDVERFQKIIDTWSITSESLKDEVVSYFKSYDPLNSVYIMAFSGARGNLSQVRQLVGMRGLMSDPSGEILQLPIKKNFREGLTITDYLMSGYGARKGIVDTALKTANSGYLTRRLIDVAQDIIIRERDCQTQHSCLVSNFTRNDQILGRFLSKPIYNPKTNQIITKANTQLTPALIETFKKIGIKQFYVRSPLTCSLYRSICQKCYGWDLANENVVDIGEAVGIIAGQSIGEPGTQLTMRTFHTGGIFTSEARQQIISSVNGIIKFSKILKTITLRTNRGEDVLLTKNSGSVVLVPEARNTELIQVEVLPNTILFAKNNQYIRQGMILGELSNTAKQTRTEIKPILSTSSGEVFMPRLKNKVNFLNKNKLLWILSGQVYQAPTNSFLNFYTDHKINKNSFIFRTKIVNQFPGFVKIVNTKSNIFERTLHIVSNQYHLFNSTISQLNLSNDKSRYILDYKNNQYWLNLKNKNSILELNPISTNYFGSLLSNKFTTQIGGIPYYDQRIKKKSLCSLNLISFIKNLNSSSNLGTIGNPLLNPQHFIKTPFQISSRSLIWLPEETYKLNCDKNMALVEHGSFICENFEIIPGLFSKQAGIVIMTYQNNLISEISIKSGLVYQGKKFTTFANKVYYPGEIIFENIKINRPSLCQHIVGKITDQLLIRPLDIYEVPKPKVIEKLLGKNSWLQSGFRLKNSTQYLYKSNQKIKSSKDLTLISQVLDRDLKTSSENNITIQFQYNQKKSHLKFLLSETIHFPNYLPAHLKYTNIESCLLVKSNQFIDAYTTLGYFETISPQSLEIVKLKSKYKENRQILLISNDDCLTIAKTTIPNKSVNDLIIKNINVNQIGKIIIDNGQFLTIQKGRPYFFPNCQSQNTKNDQAISYKIISEKLLPFSNTINTKRQVSLNYYDITKKVLTKKINPFSLDSFSKGLKLELPKMFIQKNGNLYSSPIPIFVQNFSIMSKINMGDSTVLDVIGKKQIPWNKKRKTHYPVFLKNSELITNRLKTPVSKSLIRVQFYGYPFSKSLGIHSITEDYFEQEINSVFCKNGEFVADGQTLGLLNFEKEITGDIVQGLPRIEELLEARKKRQISKNLSTNQKKGLLIRKTSLDSSFEFRKLGTTINETEKINPHNLLKVYFNYYGLIKNFFCDRTETLTSYQLTNNYEASYRSFKKVQSLILNSVQSVYDSQGVGIADKHLEVIIKQMTTKVLITHEGETPLLPREVIDLYHIQYINDIVHKNKKQTAFYVPLLLGITKAALNNPSFISAASFQETTRVLTKAAIEGRVDWLRGLKENIIIGHLIPAGTGSQNYQNCFEKNLVSPKQIQELQPVFEKV</sequence>
<evidence type="ECO:0000256" key="5">
    <source>
        <dbReference type="ARBA" id="ARBA00023163"/>
    </source>
</evidence>
<dbReference type="CDD" id="cd02655">
    <property type="entry name" value="RNAP_beta'_C"/>
    <property type="match status" value="1"/>
</dbReference>
<dbReference type="InterPro" id="IPR038120">
    <property type="entry name" value="Rpb1_funnel_sf"/>
</dbReference>
<comment type="subcellular location">
    <subcellularLocation>
        <location evidence="6">Plastid</location>
        <location evidence="6">Chloroplast</location>
    </subcellularLocation>
</comment>
<keyword evidence="5 6" id="KW-0804">Transcription</keyword>
<name>A0A8F5JAC6_9STRA</name>
<keyword evidence="10" id="KW-0934">Plastid</keyword>
<evidence type="ECO:0000256" key="1">
    <source>
        <dbReference type="ARBA" id="ARBA00022478"/>
    </source>
</evidence>
<feature type="binding site" evidence="6">
    <location>
        <position position="217"/>
    </location>
    <ligand>
        <name>Zn(2+)</name>
        <dbReference type="ChEBI" id="CHEBI:29105"/>
    </ligand>
</feature>
<dbReference type="Pfam" id="PF04983">
    <property type="entry name" value="RNA_pol_Rpb1_3"/>
    <property type="match status" value="1"/>
</dbReference>
<dbReference type="InterPro" id="IPR042102">
    <property type="entry name" value="RNA_pol_Rpb1_3_sf"/>
</dbReference>
<dbReference type="GO" id="GO:0009507">
    <property type="term" value="C:chloroplast"/>
    <property type="evidence" value="ECO:0007669"/>
    <property type="project" value="UniProtKB-SubCell"/>
</dbReference>
<dbReference type="Gene3D" id="1.10.150.390">
    <property type="match status" value="1"/>
</dbReference>
<dbReference type="Gene3D" id="1.10.274.100">
    <property type="entry name" value="RNA polymerase Rpb1, domain 3"/>
    <property type="match status" value="1"/>
</dbReference>
<feature type="domain" description="RNA polymerase Rpb1" evidence="8">
    <location>
        <begin position="169"/>
        <end position="1344"/>
    </location>
</feature>
<dbReference type="InterPro" id="IPR007066">
    <property type="entry name" value="RNA_pol_Rpb1_3"/>
</dbReference>
<evidence type="ECO:0000313" key="10">
    <source>
        <dbReference type="EMBL" id="QXM18041.1"/>
    </source>
</evidence>
<reference evidence="10" key="1">
    <citation type="submission" date="2021-03" db="EMBL/GenBank/DDBJ databases">
        <authorList>
            <person name="Xu Q."/>
            <person name="Chen N."/>
        </authorList>
    </citation>
    <scope>NUCLEOTIDE SEQUENCE</scope>
</reference>
<protein>
    <recommendedName>
        <fullName evidence="6">DNA-directed RNA polymerase subunit beta''</fullName>
        <ecNumber evidence="6">2.7.7.6</ecNumber>
    </recommendedName>
    <alternativeName>
        <fullName evidence="6">PEP</fullName>
    </alternativeName>
    <alternativeName>
        <fullName evidence="6">Plastid-encoded RNA polymerase subunit beta''</fullName>
        <shortName evidence="6">RNA polymerase subunit beta''</shortName>
    </alternativeName>
</protein>
<evidence type="ECO:0000256" key="3">
    <source>
        <dbReference type="ARBA" id="ARBA00022695"/>
    </source>
</evidence>
<feature type="domain" description="RNA polymerase Rpb1" evidence="9">
    <location>
        <begin position="88"/>
        <end position="166"/>
    </location>
</feature>
<dbReference type="NCBIfam" id="TIGR02388">
    <property type="entry name" value="rpoC2_cyan"/>
    <property type="match status" value="1"/>
</dbReference>
<comment type="similarity">
    <text evidence="6">Belongs to the RNA polymerase beta' chain family. RpoC2 subfamily.</text>
</comment>
<keyword evidence="3 6" id="KW-0548">Nucleotidyltransferase</keyword>
<dbReference type="GO" id="GO:0003899">
    <property type="term" value="F:DNA-directed RNA polymerase activity"/>
    <property type="evidence" value="ECO:0007669"/>
    <property type="project" value="UniProtKB-UniRule"/>
</dbReference>
<geneLocation type="chloroplast" evidence="10"/>
<dbReference type="InterPro" id="IPR045867">
    <property type="entry name" value="DNA-dir_RpoC_beta_prime"/>
</dbReference>
<dbReference type="EC" id="2.7.7.6" evidence="6"/>
<keyword evidence="1 6" id="KW-0240">DNA-directed RNA polymerase</keyword>
<evidence type="ECO:0000259" key="7">
    <source>
        <dbReference type="Pfam" id="PF04983"/>
    </source>
</evidence>